<dbReference type="PANTHER" id="PTHR10920:SF18">
    <property type="entry name" value="RRNA METHYLTRANSFERASE 2, MITOCHONDRIAL"/>
    <property type="match status" value="1"/>
</dbReference>
<evidence type="ECO:0000256" key="2">
    <source>
        <dbReference type="ARBA" id="ARBA00022552"/>
    </source>
</evidence>
<keyword evidence="2" id="KW-0698">rRNA processing</keyword>
<evidence type="ECO:0000256" key="1">
    <source>
        <dbReference type="ARBA" id="ARBA00009258"/>
    </source>
</evidence>
<dbReference type="VEuPathDB" id="FungiDB:PV09_03580"/>
<keyword evidence="3" id="KW-0489">Methyltransferase</keyword>
<dbReference type="InParanoid" id="A0A0D1YYD5"/>
<dbReference type="GO" id="GO:0008650">
    <property type="term" value="F:rRNA (uridine-2'-O-)-methyltransferase activity"/>
    <property type="evidence" value="ECO:0007669"/>
    <property type="project" value="TreeGrafter"/>
</dbReference>
<dbReference type="PANTHER" id="PTHR10920">
    <property type="entry name" value="RIBOSOMAL RNA METHYLTRANSFERASE"/>
    <property type="match status" value="1"/>
</dbReference>
<dbReference type="HAMAP" id="MF_01547">
    <property type="entry name" value="RNA_methyltr_E"/>
    <property type="match status" value="1"/>
</dbReference>
<accession>A0A0D1YYD5</accession>
<dbReference type="RefSeq" id="XP_016215591.1">
    <property type="nucleotide sequence ID" value="XM_016356798.1"/>
</dbReference>
<sequence>MLTQRVFRQLTDSVLFDTRSPSICFCATRCCRITPPSSPRGLSSLRRSEPRFLQRRNASSSSSTRWKSRQARDHFSREAKVNGLKSRAAFKLLEIDARYRLFKPGQTVVDLGYAPGSWSQVAQTKTSPGGRVIGIDILPVQPPRGVSTIQGNFLSKEVRDEVRRYVLDPDKGRPKRPVLNDQTKSAENGMLYVEEEEHGYLDMERHADLDLSPEPALQTSPAPSDLNALPEKRKLTLKDRDAAAGRVIDVLLSDMSAPWPQTTSPWVFSVSNPYHRMQNTSGIPFKDHAGSMDLCFAALTFAFDTLRTGGAFVCKFYTGSEDKMLEMRLKKLFEKVVREKPESSRSESKEAYFIGLRRKEDAGREEVLG</sequence>
<keyword evidence="4" id="KW-0808">Transferase</keyword>
<keyword evidence="5" id="KW-0949">S-adenosyl-L-methionine</keyword>
<organism evidence="8 9">
    <name type="scientific">Verruconis gallopava</name>
    <dbReference type="NCBI Taxonomy" id="253628"/>
    <lineage>
        <taxon>Eukaryota</taxon>
        <taxon>Fungi</taxon>
        <taxon>Dikarya</taxon>
        <taxon>Ascomycota</taxon>
        <taxon>Pezizomycotina</taxon>
        <taxon>Dothideomycetes</taxon>
        <taxon>Pleosporomycetidae</taxon>
        <taxon>Venturiales</taxon>
        <taxon>Sympoventuriaceae</taxon>
        <taxon>Verruconis</taxon>
    </lineage>
</organism>
<dbReference type="GeneID" id="27311553"/>
<dbReference type="GO" id="GO:0005739">
    <property type="term" value="C:mitochondrion"/>
    <property type="evidence" value="ECO:0007669"/>
    <property type="project" value="TreeGrafter"/>
</dbReference>
<evidence type="ECO:0000313" key="9">
    <source>
        <dbReference type="Proteomes" id="UP000053259"/>
    </source>
</evidence>
<protein>
    <recommendedName>
        <fullName evidence="6">rRNA methyltransferase 2, mitochondrial</fullName>
    </recommendedName>
</protein>
<name>A0A0D1YYD5_9PEZI</name>
<dbReference type="Gene3D" id="3.40.50.150">
    <property type="entry name" value="Vaccinia Virus protein VP39"/>
    <property type="match status" value="1"/>
</dbReference>
<dbReference type="InterPro" id="IPR015507">
    <property type="entry name" value="rRNA-MeTfrase_E"/>
</dbReference>
<proteinExistence type="inferred from homology"/>
<dbReference type="Proteomes" id="UP000053259">
    <property type="component" value="Unassembled WGS sequence"/>
</dbReference>
<keyword evidence="9" id="KW-1185">Reference proteome</keyword>
<dbReference type="InterPro" id="IPR002877">
    <property type="entry name" value="RNA_MeTrfase_FtsJ_dom"/>
</dbReference>
<dbReference type="AlphaFoldDB" id="A0A0D1YYD5"/>
<evidence type="ECO:0000256" key="3">
    <source>
        <dbReference type="ARBA" id="ARBA00022603"/>
    </source>
</evidence>
<comment type="similarity">
    <text evidence="1">Belongs to the class I-like SAM-binding methyltransferase superfamily. RNA methyltransferase RlmE family.</text>
</comment>
<feature type="domain" description="Ribosomal RNA methyltransferase FtsJ" evidence="7">
    <location>
        <begin position="85"/>
        <end position="358"/>
    </location>
</feature>
<dbReference type="EMBL" id="KN847537">
    <property type="protein sequence ID" value="KIW05722.1"/>
    <property type="molecule type" value="Genomic_DNA"/>
</dbReference>
<evidence type="ECO:0000256" key="4">
    <source>
        <dbReference type="ARBA" id="ARBA00022679"/>
    </source>
</evidence>
<evidence type="ECO:0000259" key="7">
    <source>
        <dbReference type="Pfam" id="PF01728"/>
    </source>
</evidence>
<dbReference type="InterPro" id="IPR029063">
    <property type="entry name" value="SAM-dependent_MTases_sf"/>
</dbReference>
<dbReference type="FunCoup" id="A0A0D1YYD5">
    <property type="interactions" value="12"/>
</dbReference>
<reference evidence="8 9" key="1">
    <citation type="submission" date="2015-01" db="EMBL/GenBank/DDBJ databases">
        <title>The Genome Sequence of Ochroconis gallopava CBS43764.</title>
        <authorList>
            <consortium name="The Broad Institute Genomics Platform"/>
            <person name="Cuomo C."/>
            <person name="de Hoog S."/>
            <person name="Gorbushina A."/>
            <person name="Stielow B."/>
            <person name="Teixiera M."/>
            <person name="Abouelleil A."/>
            <person name="Chapman S.B."/>
            <person name="Priest M."/>
            <person name="Young S.K."/>
            <person name="Wortman J."/>
            <person name="Nusbaum C."/>
            <person name="Birren B."/>
        </authorList>
    </citation>
    <scope>NUCLEOTIDE SEQUENCE [LARGE SCALE GENOMIC DNA]</scope>
    <source>
        <strain evidence="8 9">CBS 43764</strain>
    </source>
</reference>
<gene>
    <name evidence="8" type="ORF">PV09_03580</name>
</gene>
<dbReference type="STRING" id="253628.A0A0D1YYD5"/>
<dbReference type="OrthoDB" id="20105at2759"/>
<dbReference type="Pfam" id="PF01728">
    <property type="entry name" value="FtsJ"/>
    <property type="match status" value="1"/>
</dbReference>
<evidence type="ECO:0000256" key="5">
    <source>
        <dbReference type="ARBA" id="ARBA00022691"/>
    </source>
</evidence>
<dbReference type="InterPro" id="IPR050082">
    <property type="entry name" value="RNA_methyltr_RlmE"/>
</dbReference>
<evidence type="ECO:0000313" key="8">
    <source>
        <dbReference type="EMBL" id="KIW05722.1"/>
    </source>
</evidence>
<dbReference type="SUPFAM" id="SSF53335">
    <property type="entry name" value="S-adenosyl-L-methionine-dependent methyltransferases"/>
    <property type="match status" value="1"/>
</dbReference>
<evidence type="ECO:0000256" key="6">
    <source>
        <dbReference type="ARBA" id="ARBA00041184"/>
    </source>
</evidence>